<dbReference type="EMBL" id="JARKNE010000013">
    <property type="protein sequence ID" value="KAK5772388.1"/>
    <property type="molecule type" value="Genomic_DNA"/>
</dbReference>
<evidence type="ECO:0000313" key="2">
    <source>
        <dbReference type="EMBL" id="KAK5772388.1"/>
    </source>
</evidence>
<reference evidence="2 3" key="1">
    <citation type="submission" date="2023-03" db="EMBL/GenBank/DDBJ databases">
        <title>WGS of Gossypium arboreum.</title>
        <authorList>
            <person name="Yu D."/>
        </authorList>
    </citation>
    <scope>NUCLEOTIDE SEQUENCE [LARGE SCALE GENOMIC DNA]</scope>
    <source>
        <tissue evidence="2">Leaf</tissue>
    </source>
</reference>
<evidence type="ECO:0000256" key="1">
    <source>
        <dbReference type="SAM" id="MobiDB-lite"/>
    </source>
</evidence>
<evidence type="ECO:0000313" key="3">
    <source>
        <dbReference type="Proteomes" id="UP001358586"/>
    </source>
</evidence>
<keyword evidence="3" id="KW-1185">Reference proteome</keyword>
<gene>
    <name evidence="2" type="ORF">PVK06_048676</name>
</gene>
<dbReference type="Proteomes" id="UP001358586">
    <property type="component" value="Chromosome 13"/>
</dbReference>
<accession>A0ABR0MGX4</accession>
<protein>
    <submittedName>
        <fullName evidence="2">Uncharacterized protein</fullName>
    </submittedName>
</protein>
<organism evidence="2 3">
    <name type="scientific">Gossypium arboreum</name>
    <name type="common">Tree cotton</name>
    <name type="synonym">Gossypium nanking</name>
    <dbReference type="NCBI Taxonomy" id="29729"/>
    <lineage>
        <taxon>Eukaryota</taxon>
        <taxon>Viridiplantae</taxon>
        <taxon>Streptophyta</taxon>
        <taxon>Embryophyta</taxon>
        <taxon>Tracheophyta</taxon>
        <taxon>Spermatophyta</taxon>
        <taxon>Magnoliopsida</taxon>
        <taxon>eudicotyledons</taxon>
        <taxon>Gunneridae</taxon>
        <taxon>Pentapetalae</taxon>
        <taxon>rosids</taxon>
        <taxon>malvids</taxon>
        <taxon>Malvales</taxon>
        <taxon>Malvaceae</taxon>
        <taxon>Malvoideae</taxon>
        <taxon>Gossypium</taxon>
    </lineage>
</organism>
<feature type="region of interest" description="Disordered" evidence="1">
    <location>
        <begin position="14"/>
        <end position="51"/>
    </location>
</feature>
<comment type="caution">
    <text evidence="2">The sequence shown here is derived from an EMBL/GenBank/DDBJ whole genome shotgun (WGS) entry which is preliminary data.</text>
</comment>
<proteinExistence type="predicted"/>
<sequence length="130" mass="14324">MASNVVKDAFTGLIGQGVSGGFGKEDDNYKEEGSGEEKRPKGSKSRWRSQSAAVMQSQSVSLTFHSYSKVDIDVGTRGLSCGEQMFQHSRGQTRVDAVAVVVINDLFNKDNRRHFERSIIFTALQQSFAT</sequence>
<feature type="compositionally biased region" description="Basic and acidic residues" evidence="1">
    <location>
        <begin position="23"/>
        <end position="40"/>
    </location>
</feature>
<name>A0ABR0MGX4_GOSAR</name>